<gene>
    <name evidence="3" type="ORF">I316_01083</name>
</gene>
<dbReference type="OrthoDB" id="15001at2759"/>
<reference evidence="3 4" key="1">
    <citation type="submission" date="2013-07" db="EMBL/GenBank/DDBJ databases">
        <title>The Genome Sequence of Cryptococcus heveanensis BCC8398.</title>
        <authorList>
            <consortium name="The Broad Institute Genome Sequencing Platform"/>
            <person name="Cuomo C."/>
            <person name="Litvintseva A."/>
            <person name="Chen Y."/>
            <person name="Heitman J."/>
            <person name="Sun S."/>
            <person name="Springer D."/>
            <person name="Dromer F."/>
            <person name="Young S.K."/>
            <person name="Zeng Q."/>
            <person name="Gargeya S."/>
            <person name="Fitzgerald M."/>
            <person name="Abouelleil A."/>
            <person name="Alvarado L."/>
            <person name="Berlin A.M."/>
            <person name="Chapman S.B."/>
            <person name="Dewar J."/>
            <person name="Goldberg J."/>
            <person name="Griggs A."/>
            <person name="Gujja S."/>
            <person name="Hansen M."/>
            <person name="Howarth C."/>
            <person name="Imamovic A."/>
            <person name="Larimer J."/>
            <person name="McCowan C."/>
            <person name="Murphy C."/>
            <person name="Pearson M."/>
            <person name="Priest M."/>
            <person name="Roberts A."/>
            <person name="Saif S."/>
            <person name="Shea T."/>
            <person name="Sykes S."/>
            <person name="Wortman J."/>
            <person name="Nusbaum C."/>
            <person name="Birren B."/>
        </authorList>
    </citation>
    <scope>NUCLEOTIDE SEQUENCE [LARGE SCALE GENOMIC DNA]</scope>
    <source>
        <strain evidence="3 4">BCC8398</strain>
    </source>
</reference>
<dbReference type="PANTHER" id="PTHR12828">
    <property type="entry name" value="PROTEASOME MATURATION PROTEIN UMP1"/>
    <property type="match status" value="1"/>
</dbReference>
<evidence type="ECO:0000256" key="2">
    <source>
        <dbReference type="ARBA" id="ARBA00043974"/>
    </source>
</evidence>
<name>A0A1B9H1M4_9TREE</name>
<dbReference type="PANTHER" id="PTHR12828:SF3">
    <property type="entry name" value="PROTEASOME MATURATION PROTEIN"/>
    <property type="match status" value="1"/>
</dbReference>
<protein>
    <submittedName>
        <fullName evidence="3">Proteasome maturation protein</fullName>
    </submittedName>
</protein>
<evidence type="ECO:0000313" key="4">
    <source>
        <dbReference type="Proteomes" id="UP000092666"/>
    </source>
</evidence>
<dbReference type="GO" id="GO:0005737">
    <property type="term" value="C:cytoplasm"/>
    <property type="evidence" value="ECO:0007669"/>
    <property type="project" value="TreeGrafter"/>
</dbReference>
<dbReference type="GO" id="GO:0000502">
    <property type="term" value="C:proteasome complex"/>
    <property type="evidence" value="ECO:0007669"/>
    <property type="project" value="UniProtKB-KW"/>
</dbReference>
<dbReference type="InterPro" id="IPR008012">
    <property type="entry name" value="Ump1"/>
</dbReference>
<evidence type="ECO:0000256" key="1">
    <source>
        <dbReference type="ARBA" id="ARBA00023186"/>
    </source>
</evidence>
<comment type="similarity">
    <text evidence="2">Belongs to the POMP/UMP1 family.</text>
</comment>
<dbReference type="Proteomes" id="UP000092666">
    <property type="component" value="Unassembled WGS sequence"/>
</dbReference>
<evidence type="ECO:0000313" key="3">
    <source>
        <dbReference type="EMBL" id="OCF37176.1"/>
    </source>
</evidence>
<dbReference type="AlphaFoldDB" id="A0A1B9H1M4"/>
<accession>A0A1B9H1M4</accession>
<dbReference type="STRING" id="1296120.A0A1B9H1M4"/>
<keyword evidence="3" id="KW-0647">Proteasome</keyword>
<dbReference type="Pfam" id="PF05348">
    <property type="entry name" value="UMP1"/>
    <property type="match status" value="1"/>
</dbReference>
<reference evidence="4" key="2">
    <citation type="submission" date="2013-12" db="EMBL/GenBank/DDBJ databases">
        <title>Evolution of pathogenesis and genome organization in the Tremellales.</title>
        <authorList>
            <person name="Cuomo C."/>
            <person name="Litvintseva A."/>
            <person name="Heitman J."/>
            <person name="Chen Y."/>
            <person name="Sun S."/>
            <person name="Springer D."/>
            <person name="Dromer F."/>
            <person name="Young S."/>
            <person name="Zeng Q."/>
            <person name="Chapman S."/>
            <person name="Gujja S."/>
            <person name="Saif S."/>
            <person name="Birren B."/>
        </authorList>
    </citation>
    <scope>NUCLEOTIDE SEQUENCE [LARGE SCALE GENOMIC DNA]</scope>
    <source>
        <strain evidence="4">BCC8398</strain>
    </source>
</reference>
<proteinExistence type="inferred from homology"/>
<dbReference type="GO" id="GO:0043248">
    <property type="term" value="P:proteasome assembly"/>
    <property type="evidence" value="ECO:0007669"/>
    <property type="project" value="InterPro"/>
</dbReference>
<keyword evidence="4" id="KW-1185">Reference proteome</keyword>
<keyword evidence="1" id="KW-0143">Chaperone</keyword>
<dbReference type="GO" id="GO:0005634">
    <property type="term" value="C:nucleus"/>
    <property type="evidence" value="ECO:0007669"/>
    <property type="project" value="TreeGrafter"/>
</dbReference>
<organism evidence="3 4">
    <name type="scientific">Kwoniella heveanensis BCC8398</name>
    <dbReference type="NCBI Taxonomy" id="1296120"/>
    <lineage>
        <taxon>Eukaryota</taxon>
        <taxon>Fungi</taxon>
        <taxon>Dikarya</taxon>
        <taxon>Basidiomycota</taxon>
        <taxon>Agaricomycotina</taxon>
        <taxon>Tremellomycetes</taxon>
        <taxon>Tremellales</taxon>
        <taxon>Cryptococcaceae</taxon>
        <taxon>Kwoniella</taxon>
    </lineage>
</organism>
<sequence>MSDLIDRYQNHSLTSLRLVPTNAQTSTEAHIVSTQATAHPVSGTHDTLRHGLKSAAQSVSASNTNALQARLEKWTQTQQQLQQNLQRNTFGLAVPLRQAMEVKLVSENLHNPLLESSTAIGVPLGGSSNLAMEILTGRDESLEAGDFMGGNNVNSLNEVPDVNGAMERSRGI</sequence>
<dbReference type="EMBL" id="KI669493">
    <property type="protein sequence ID" value="OCF37176.1"/>
    <property type="molecule type" value="Genomic_DNA"/>
</dbReference>